<accession>A0A0A7HCH8</accession>
<dbReference type="GeneID" id="26636255"/>
<dbReference type="Proteomes" id="UP000030717">
    <property type="component" value="Segment"/>
</dbReference>
<name>A0A0A7HCH8_9CAUD</name>
<evidence type="ECO:0008006" key="4">
    <source>
        <dbReference type="Google" id="ProtNLM"/>
    </source>
</evidence>
<keyword evidence="1" id="KW-0175">Coiled coil</keyword>
<gene>
    <name evidence="2" type="ORF">VR25_093</name>
</gene>
<keyword evidence="3" id="KW-1185">Reference proteome</keyword>
<dbReference type="KEGG" id="vg:26636255"/>
<evidence type="ECO:0000313" key="2">
    <source>
        <dbReference type="EMBL" id="AIZ02437.1"/>
    </source>
</evidence>
<organism evidence="2 3">
    <name type="scientific">Escherichia phage vB_EcoM_VR25</name>
    <dbReference type="NCBI Taxonomy" id="1567028"/>
    <lineage>
        <taxon>Viruses</taxon>
        <taxon>Duplodnaviria</taxon>
        <taxon>Heunggongvirae</taxon>
        <taxon>Uroviricota</taxon>
        <taxon>Caudoviricetes</taxon>
        <taxon>Pantevenvirales</taxon>
        <taxon>Straboviridae</taxon>
        <taxon>Tevenvirinae</taxon>
        <taxon>Gaprivervirus</taxon>
        <taxon>Gaprivervirus vr25</taxon>
    </lineage>
</organism>
<dbReference type="RefSeq" id="YP_009209835.1">
    <property type="nucleotide sequence ID" value="NC_028925.1"/>
</dbReference>
<proteinExistence type="predicted"/>
<reference evidence="2 3" key="1">
    <citation type="submission" date="2014-10" db="EMBL/GenBank/DDBJ databases">
        <title>VR bacteriophages - a small but diverse group of low-temperature viruses.</title>
        <authorList>
            <person name="Kaliniene L."/>
            <person name="Meskys R."/>
            <person name="Simoliunas E."/>
            <person name="Zajanckauskaite A."/>
            <person name="Truncaite L."/>
        </authorList>
    </citation>
    <scope>NUCLEOTIDE SEQUENCE [LARGE SCALE GENOMIC DNA]</scope>
</reference>
<evidence type="ECO:0000256" key="1">
    <source>
        <dbReference type="SAM" id="Coils"/>
    </source>
</evidence>
<sequence length="282" mass="32414">MSQAINEIRSEVKKVVKFNSIPSTKDVVLNVLYMMWNKFNVCTNSAEFTKIFNKTTGLLTLEDRVMKSLQRSGMLSRANAKILLKNYNKGYDLYGRAISTMTFDEVVKDLHTNQRRLLALGARLASGQDKQMTFKTNNSLDYKLFNVIKGQNEGEYSISSFSGCQYENWKFHLRLALSELEHHGVLTFYDVKTGGVQRIKLCQIKDRVVVESPSEQAPKMEPVPVRSNEKYSEQIELFTKQIEELNITIQQQDDEIFRLSGLNNAAKAERHKLMNVIKLLKD</sequence>
<protein>
    <recommendedName>
        <fullName evidence="4">Thioredoxin</fullName>
    </recommendedName>
</protein>
<feature type="coiled-coil region" evidence="1">
    <location>
        <begin position="228"/>
        <end position="255"/>
    </location>
</feature>
<evidence type="ECO:0000313" key="3">
    <source>
        <dbReference type="Proteomes" id="UP000030717"/>
    </source>
</evidence>
<dbReference type="EMBL" id="KP007361">
    <property type="protein sequence ID" value="AIZ02437.1"/>
    <property type="molecule type" value="Genomic_DNA"/>
</dbReference>